<dbReference type="SUPFAM" id="SSF81593">
    <property type="entry name" value="Nucleotidyltransferase substrate binding subunit/domain"/>
    <property type="match status" value="1"/>
</dbReference>
<keyword evidence="4" id="KW-1185">Reference proteome</keyword>
<sequence>MKTSIAHLPETKQREIAHILKIIREEANPEKVILFGSHARGNWVEDEYIEDGVRFSYISDYDFLVIIKKNGTKEQEIISSIENRCNSFKNVISPIIHDIEYVNEGLRVGQYFFSDIISEGILIHDTGIFQFEKAKELTPKEEKERAQSYFNMWYPQASQFLIDAKNAAERGKDGRRNSVFYLHQATECFYSAALLVFTGYKPKTHNLAKLRNYVKHVSIDLYILFRMPILNEHEFHLFDLLKRGYVDARYKLDYDITDEELKGLIDKVTNMQEIVKTICEEKIK</sequence>
<dbReference type="Gene3D" id="3.30.460.10">
    <property type="entry name" value="Beta Polymerase, domain 2"/>
    <property type="match status" value="1"/>
</dbReference>
<protein>
    <submittedName>
        <fullName evidence="3">HEPN domain-containing protein</fullName>
    </submittedName>
</protein>
<dbReference type="InterPro" id="IPR052548">
    <property type="entry name" value="Type_VII_TA_antitoxin"/>
</dbReference>
<dbReference type="CDD" id="cd05403">
    <property type="entry name" value="NT_KNTase_like"/>
    <property type="match status" value="1"/>
</dbReference>
<evidence type="ECO:0000313" key="2">
    <source>
        <dbReference type="EMBL" id="TCC87405.1"/>
    </source>
</evidence>
<dbReference type="SMART" id="SM00748">
    <property type="entry name" value="HEPN"/>
    <property type="match status" value="1"/>
</dbReference>
<feature type="domain" description="HEPN" evidence="1">
    <location>
        <begin position="154"/>
        <end position="278"/>
    </location>
</feature>
<evidence type="ECO:0000313" key="4">
    <source>
        <dbReference type="Proteomes" id="UP000291117"/>
    </source>
</evidence>
<dbReference type="PANTHER" id="PTHR33933:SF1">
    <property type="entry name" value="PROTEIN ADENYLYLTRANSFERASE MNTA-RELATED"/>
    <property type="match status" value="1"/>
</dbReference>
<reference evidence="2 4" key="1">
    <citation type="submission" date="2019-02" db="EMBL/GenBank/DDBJ databases">
        <title>Pedobacter sp. RP-3-8 sp. nov., isolated from Arctic soil.</title>
        <authorList>
            <person name="Dahal R.H."/>
        </authorList>
    </citation>
    <scope>NUCLEOTIDE SEQUENCE [LARGE SCALE GENOMIC DNA]</scope>
    <source>
        <strain evidence="2 4">RP-3-8</strain>
    </source>
</reference>
<dbReference type="AlphaFoldDB" id="A0A4U1GQA1"/>
<organism evidence="3 5">
    <name type="scientific">Pedobacter hiemivivus</name>
    <dbReference type="NCBI Taxonomy" id="2530454"/>
    <lineage>
        <taxon>Bacteria</taxon>
        <taxon>Pseudomonadati</taxon>
        <taxon>Bacteroidota</taxon>
        <taxon>Sphingobacteriia</taxon>
        <taxon>Sphingobacteriales</taxon>
        <taxon>Sphingobacteriaceae</taxon>
        <taxon>Pedobacter</taxon>
    </lineage>
</organism>
<dbReference type="InterPro" id="IPR007842">
    <property type="entry name" value="HEPN_dom"/>
</dbReference>
<dbReference type="Proteomes" id="UP000309594">
    <property type="component" value="Unassembled WGS sequence"/>
</dbReference>
<accession>A0A4R0ML69</accession>
<dbReference type="OrthoDB" id="1321649at2"/>
<dbReference type="PANTHER" id="PTHR33933">
    <property type="entry name" value="NUCLEOTIDYLTRANSFERASE"/>
    <property type="match status" value="1"/>
</dbReference>
<dbReference type="EMBL" id="SJSM01000023">
    <property type="protein sequence ID" value="TCC87405.1"/>
    <property type="molecule type" value="Genomic_DNA"/>
</dbReference>
<dbReference type="InterPro" id="IPR043519">
    <property type="entry name" value="NT_sf"/>
</dbReference>
<comment type="caution">
    <text evidence="3">The sequence shown here is derived from an EMBL/GenBank/DDBJ whole genome shotgun (WGS) entry which is preliminary data.</text>
</comment>
<evidence type="ECO:0000313" key="5">
    <source>
        <dbReference type="Proteomes" id="UP000309594"/>
    </source>
</evidence>
<dbReference type="PROSITE" id="PS50910">
    <property type="entry name" value="HEPN"/>
    <property type="match status" value="1"/>
</dbReference>
<accession>A0A4U1GQA1</accession>
<dbReference type="SUPFAM" id="SSF81301">
    <property type="entry name" value="Nucleotidyltransferase"/>
    <property type="match status" value="1"/>
</dbReference>
<evidence type="ECO:0000259" key="1">
    <source>
        <dbReference type="PROSITE" id="PS50910"/>
    </source>
</evidence>
<evidence type="ECO:0000313" key="3">
    <source>
        <dbReference type="EMBL" id="TKC63962.1"/>
    </source>
</evidence>
<dbReference type="Proteomes" id="UP000291117">
    <property type="component" value="Unassembled WGS sequence"/>
</dbReference>
<gene>
    <name evidence="2" type="ORF">EZ444_22510</name>
    <name evidence="3" type="ORF">FBD94_06360</name>
</gene>
<reference evidence="3 5" key="2">
    <citation type="submission" date="2019-04" db="EMBL/GenBank/DDBJ databases">
        <title>Pedobacter sp. RP-1-16 sp. nov., isolated from Arctic soil.</title>
        <authorList>
            <person name="Dahal R.H."/>
            <person name="Kim D.-U."/>
        </authorList>
    </citation>
    <scope>NUCLEOTIDE SEQUENCE [LARGE SCALE GENOMIC DNA]</scope>
    <source>
        <strain evidence="3 5">RP-1-16</strain>
    </source>
</reference>
<dbReference type="EMBL" id="SWDX01000002">
    <property type="protein sequence ID" value="TKC63962.1"/>
    <property type="molecule type" value="Genomic_DNA"/>
</dbReference>
<dbReference type="RefSeq" id="WP_131611590.1">
    <property type="nucleotide sequence ID" value="NZ_SJSM01000023.1"/>
</dbReference>
<dbReference type="Gene3D" id="1.20.120.330">
    <property type="entry name" value="Nucleotidyltransferases domain 2"/>
    <property type="match status" value="1"/>
</dbReference>
<dbReference type="Pfam" id="PF05168">
    <property type="entry name" value="HEPN"/>
    <property type="match status" value="1"/>
</dbReference>
<proteinExistence type="predicted"/>
<name>A0A4U1GQA1_9SPHI</name>